<dbReference type="OrthoDB" id="5345625at2759"/>
<dbReference type="KEGG" id="apuu:APUU_30959A"/>
<evidence type="ECO:0000313" key="2">
    <source>
        <dbReference type="EMBL" id="BCS22734.1"/>
    </source>
</evidence>
<feature type="region of interest" description="Disordered" evidence="1">
    <location>
        <begin position="28"/>
        <end position="361"/>
    </location>
</feature>
<evidence type="ECO:0000313" key="3">
    <source>
        <dbReference type="Proteomes" id="UP000654913"/>
    </source>
</evidence>
<dbReference type="EMBL" id="AP024445">
    <property type="protein sequence ID" value="BCS22734.1"/>
    <property type="molecule type" value="Genomic_DNA"/>
</dbReference>
<gene>
    <name evidence="2" type="ORF">APUU_30959A</name>
</gene>
<proteinExistence type="predicted"/>
<feature type="compositionally biased region" description="Polar residues" evidence="1">
    <location>
        <begin position="88"/>
        <end position="99"/>
    </location>
</feature>
<feature type="compositionally biased region" description="Polar residues" evidence="1">
    <location>
        <begin position="311"/>
        <end position="320"/>
    </location>
</feature>
<sequence length="361" mass="39051">MSQSLLNPSPLKEGRRILSEKSANACLSPARSPAKQTLFNSPSPKKLLPSPSFVAQKRSIGQVDAEDAESHLPVQGQRVEVRPAQHEASPQSTSTSTCDAMNLDDPEQTTKSSRQSPYQTNPARSTPKGPEVGPASSQKTVPSDPETRKQFIQEKANLLRSRLQDAMRHVRDPQFDRRVSELEEHSRKYPRLSASASGSGSQLQKHLEQKYGAEAEEDEEDDDDEPMLSTPRAPGRDQTREEQREIVHIGDDEDGEATPTQDNATRHTDANPDTRAPASPTQMLLSSPTHNSTVQTGRFDDDQPMAGDATVATSPSSSQKGEGRGDGDAVDGLLKLMGTNTGTSTTATTTTDMGVETGARV</sequence>
<feature type="compositionally biased region" description="Polar residues" evidence="1">
    <location>
        <begin position="109"/>
        <end position="124"/>
    </location>
</feature>
<feature type="compositionally biased region" description="Polar residues" evidence="1">
    <location>
        <begin position="279"/>
        <end position="296"/>
    </location>
</feature>
<feature type="compositionally biased region" description="Acidic residues" evidence="1">
    <location>
        <begin position="214"/>
        <end position="226"/>
    </location>
</feature>
<organism evidence="2 3">
    <name type="scientific">Aspergillus puulaauensis</name>
    <dbReference type="NCBI Taxonomy" id="1220207"/>
    <lineage>
        <taxon>Eukaryota</taxon>
        <taxon>Fungi</taxon>
        <taxon>Dikarya</taxon>
        <taxon>Ascomycota</taxon>
        <taxon>Pezizomycotina</taxon>
        <taxon>Eurotiomycetes</taxon>
        <taxon>Eurotiomycetidae</taxon>
        <taxon>Eurotiales</taxon>
        <taxon>Aspergillaceae</taxon>
        <taxon>Aspergillus</taxon>
    </lineage>
</organism>
<feature type="compositionally biased region" description="Low complexity" evidence="1">
    <location>
        <begin position="192"/>
        <end position="204"/>
    </location>
</feature>
<feature type="compositionally biased region" description="Basic and acidic residues" evidence="1">
    <location>
        <begin position="234"/>
        <end position="250"/>
    </location>
</feature>
<dbReference type="AlphaFoldDB" id="A0A7R8AKD4"/>
<evidence type="ECO:0000256" key="1">
    <source>
        <dbReference type="SAM" id="MobiDB-lite"/>
    </source>
</evidence>
<dbReference type="GeneID" id="64972739"/>
<accession>A0A7R8AKD4</accession>
<feature type="compositionally biased region" description="Basic and acidic residues" evidence="1">
    <location>
        <begin position="162"/>
        <end position="187"/>
    </location>
</feature>
<feature type="compositionally biased region" description="Low complexity" evidence="1">
    <location>
        <begin position="338"/>
        <end position="361"/>
    </location>
</feature>
<dbReference type="Proteomes" id="UP000654913">
    <property type="component" value="Chromosome 3"/>
</dbReference>
<feature type="compositionally biased region" description="Low complexity" evidence="1">
    <location>
        <begin position="41"/>
        <end position="52"/>
    </location>
</feature>
<keyword evidence="3" id="KW-1185">Reference proteome</keyword>
<reference evidence="2" key="2">
    <citation type="submission" date="2021-02" db="EMBL/GenBank/DDBJ databases">
        <title>Aspergillus puulaauensis MK2 genome sequence.</title>
        <authorList>
            <person name="Futagami T."/>
            <person name="Mori K."/>
            <person name="Kadooka C."/>
            <person name="Tanaka T."/>
        </authorList>
    </citation>
    <scope>NUCLEOTIDE SEQUENCE</scope>
    <source>
        <strain evidence="2">MK2</strain>
    </source>
</reference>
<name>A0A7R8AKD4_9EURO</name>
<reference evidence="2" key="1">
    <citation type="submission" date="2021-01" db="EMBL/GenBank/DDBJ databases">
        <authorList>
            <consortium name="Aspergillus puulaauensis MK2 genome sequencing consortium"/>
            <person name="Kazuki M."/>
            <person name="Futagami T."/>
        </authorList>
    </citation>
    <scope>NUCLEOTIDE SEQUENCE</scope>
    <source>
        <strain evidence="2">MK2</strain>
    </source>
</reference>
<protein>
    <submittedName>
        <fullName evidence="2">Uncharacterized protein</fullName>
    </submittedName>
</protein>
<dbReference type="RefSeq" id="XP_041554928.1">
    <property type="nucleotide sequence ID" value="XM_041702110.1"/>
</dbReference>